<dbReference type="AlphaFoldDB" id="A0A8J6N697"/>
<evidence type="ECO:0000313" key="2">
    <source>
        <dbReference type="EMBL" id="MBC8200000.1"/>
    </source>
</evidence>
<dbReference type="InterPro" id="IPR003141">
    <property type="entry name" value="Pol/His_phosphatase_N"/>
</dbReference>
<evidence type="ECO:0000313" key="3">
    <source>
        <dbReference type="Proteomes" id="UP000603545"/>
    </source>
</evidence>
<dbReference type="GO" id="GO:0035312">
    <property type="term" value="F:5'-3' DNA exonuclease activity"/>
    <property type="evidence" value="ECO:0007669"/>
    <property type="project" value="TreeGrafter"/>
</dbReference>
<dbReference type="SUPFAM" id="SSF89550">
    <property type="entry name" value="PHP domain-like"/>
    <property type="match status" value="1"/>
</dbReference>
<dbReference type="CDD" id="cd07438">
    <property type="entry name" value="PHP_HisPPase_AMP"/>
    <property type="match status" value="1"/>
</dbReference>
<dbReference type="Proteomes" id="UP000603545">
    <property type="component" value="Unassembled WGS sequence"/>
</dbReference>
<protein>
    <submittedName>
        <fullName evidence="2">PHP domain-containing protein</fullName>
    </submittedName>
</protein>
<dbReference type="Pfam" id="PF02811">
    <property type="entry name" value="PHP"/>
    <property type="match status" value="1"/>
</dbReference>
<accession>A0A8J6N697</accession>
<reference evidence="2 3" key="1">
    <citation type="submission" date="2020-08" db="EMBL/GenBank/DDBJ databases">
        <title>Bridging the membrane lipid divide: bacteria of the FCB group superphylum have the potential to synthesize archaeal ether lipids.</title>
        <authorList>
            <person name="Villanueva L."/>
            <person name="Von Meijenfeldt F.A.B."/>
            <person name="Westbye A.B."/>
            <person name="Yadav S."/>
            <person name="Hopmans E.C."/>
            <person name="Dutilh B.E."/>
            <person name="Sinninghe Damste J.S."/>
        </authorList>
    </citation>
    <scope>NUCLEOTIDE SEQUENCE [LARGE SCALE GENOMIC DNA]</scope>
    <source>
        <strain evidence="2">NIOZ-UU82</strain>
    </source>
</reference>
<evidence type="ECO:0000259" key="1">
    <source>
        <dbReference type="SMART" id="SM00481"/>
    </source>
</evidence>
<organism evidence="2 3">
    <name type="scientific">Candidatus Desulfaltia bathyphila</name>
    <dbReference type="NCBI Taxonomy" id="2841697"/>
    <lineage>
        <taxon>Bacteria</taxon>
        <taxon>Pseudomonadati</taxon>
        <taxon>Thermodesulfobacteriota</taxon>
        <taxon>Desulfobacteria</taxon>
        <taxon>Desulfobacterales</taxon>
        <taxon>Desulfobacterales incertae sedis</taxon>
        <taxon>Candidatus Desulfaltia</taxon>
    </lineage>
</organism>
<dbReference type="Gene3D" id="1.10.150.650">
    <property type="match status" value="1"/>
</dbReference>
<dbReference type="PANTHER" id="PTHR42924">
    <property type="entry name" value="EXONUCLEASE"/>
    <property type="match status" value="1"/>
</dbReference>
<name>A0A8J6N697_9BACT</name>
<proteinExistence type="predicted"/>
<dbReference type="InterPro" id="IPR016195">
    <property type="entry name" value="Pol/histidinol_Pase-like"/>
</dbReference>
<dbReference type="EMBL" id="JACNLL010000073">
    <property type="protein sequence ID" value="MBC8200000.1"/>
    <property type="molecule type" value="Genomic_DNA"/>
</dbReference>
<comment type="caution">
    <text evidence="2">The sequence shown here is derived from an EMBL/GenBank/DDBJ whole genome shotgun (WGS) entry which is preliminary data.</text>
</comment>
<dbReference type="Gene3D" id="3.20.20.140">
    <property type="entry name" value="Metal-dependent hydrolases"/>
    <property type="match status" value="1"/>
</dbReference>
<gene>
    <name evidence="2" type="ORF">H8E80_08160</name>
</gene>
<feature type="domain" description="Polymerase/histidinol phosphatase N-terminal" evidence="1">
    <location>
        <begin position="1"/>
        <end position="66"/>
    </location>
</feature>
<dbReference type="InterPro" id="IPR052018">
    <property type="entry name" value="PHP_domain"/>
</dbReference>
<dbReference type="GO" id="GO:0004534">
    <property type="term" value="F:5'-3' RNA exonuclease activity"/>
    <property type="evidence" value="ECO:0007669"/>
    <property type="project" value="TreeGrafter"/>
</dbReference>
<dbReference type="InterPro" id="IPR004013">
    <property type="entry name" value="PHP_dom"/>
</dbReference>
<dbReference type="PANTHER" id="PTHR42924:SF3">
    <property type="entry name" value="POLYMERASE_HISTIDINOL PHOSPHATASE N-TERMINAL DOMAIN-CONTAINING PROTEIN"/>
    <property type="match status" value="1"/>
</dbReference>
<dbReference type="SMART" id="SM00481">
    <property type="entry name" value="POLIIIAc"/>
    <property type="match status" value="1"/>
</dbReference>
<sequence length="284" mass="31595">MDLHIHSTASDGTLSPPEIISLAHSLNIGAIAITDHDTIDGSKEAFTLDIPPSLKLLTGVEISVSSNPSLFYTGSFHMLGYSIRLDDPVLNRTLDMLQEARRNRNPRIVNCLNNLGINLSLKDVADEFGEGQLGRPHIAQLMVKRGFVKSINEAFDKYLGTGRPAYIDKYRLDCGRAIEIILAAGGIPVLAHPFFLYIENKDRFEDFIVNLKELGLKGIEVYYSEHPPDLTAFYVEIANRYDLLITGGTDFHGSIKPDIKMGSGRGDLFVPYSLYENLVRFAHK</sequence>